<organism evidence="1">
    <name type="scientific">marine sediment metagenome</name>
    <dbReference type="NCBI Taxonomy" id="412755"/>
    <lineage>
        <taxon>unclassified sequences</taxon>
        <taxon>metagenomes</taxon>
        <taxon>ecological metagenomes</taxon>
    </lineage>
</organism>
<proteinExistence type="predicted"/>
<comment type="caution">
    <text evidence="1">The sequence shown here is derived from an EMBL/GenBank/DDBJ whole genome shotgun (WGS) entry which is preliminary data.</text>
</comment>
<dbReference type="AlphaFoldDB" id="A0A0F9C5F6"/>
<accession>A0A0F9C5F6</accession>
<gene>
    <name evidence="1" type="ORF">LCGC14_2365960</name>
</gene>
<sequence length="132" mass="14992">MSDGAEIIEDDEFLYRRILLWLYNQNDGLKPSPKAFHPGRHDQTGISVYRAKYTTPAQVARNDQGKRYYIAILRAGDLHEHGIRVVPKNSGHPPGHAELPDMTYVNRRTDTVKEAEMLLSQKLCIKVLGPLP</sequence>
<name>A0A0F9C5F6_9ZZZZ</name>
<evidence type="ECO:0000313" key="1">
    <source>
        <dbReference type="EMBL" id="KKL44409.1"/>
    </source>
</evidence>
<reference evidence="1" key="1">
    <citation type="journal article" date="2015" name="Nature">
        <title>Complex archaea that bridge the gap between prokaryotes and eukaryotes.</title>
        <authorList>
            <person name="Spang A."/>
            <person name="Saw J.H."/>
            <person name="Jorgensen S.L."/>
            <person name="Zaremba-Niedzwiedzka K."/>
            <person name="Martijn J."/>
            <person name="Lind A.E."/>
            <person name="van Eijk R."/>
            <person name="Schleper C."/>
            <person name="Guy L."/>
            <person name="Ettema T.J."/>
        </authorList>
    </citation>
    <scope>NUCLEOTIDE SEQUENCE</scope>
</reference>
<dbReference type="EMBL" id="LAZR01034771">
    <property type="protein sequence ID" value="KKL44409.1"/>
    <property type="molecule type" value="Genomic_DNA"/>
</dbReference>
<protein>
    <submittedName>
        <fullName evidence="1">Uncharacterized protein</fullName>
    </submittedName>
</protein>